<gene>
    <name evidence="2" type="ORF">CERSUDRAFT_115697</name>
</gene>
<dbReference type="Proteomes" id="UP000016930">
    <property type="component" value="Unassembled WGS sequence"/>
</dbReference>
<protein>
    <submittedName>
        <fullName evidence="2">Uncharacterized protein</fullName>
    </submittedName>
</protein>
<feature type="compositionally biased region" description="Low complexity" evidence="1">
    <location>
        <begin position="514"/>
        <end position="528"/>
    </location>
</feature>
<feature type="compositionally biased region" description="Basic residues" evidence="1">
    <location>
        <begin position="358"/>
        <end position="367"/>
    </location>
</feature>
<feature type="compositionally biased region" description="Acidic residues" evidence="1">
    <location>
        <begin position="282"/>
        <end position="297"/>
    </location>
</feature>
<evidence type="ECO:0000256" key="1">
    <source>
        <dbReference type="SAM" id="MobiDB-lite"/>
    </source>
</evidence>
<feature type="compositionally biased region" description="Polar residues" evidence="1">
    <location>
        <begin position="129"/>
        <end position="143"/>
    </location>
</feature>
<feature type="compositionally biased region" description="Basic residues" evidence="1">
    <location>
        <begin position="553"/>
        <end position="564"/>
    </location>
</feature>
<feature type="region of interest" description="Disordered" evidence="1">
    <location>
        <begin position="33"/>
        <end position="564"/>
    </location>
</feature>
<reference evidence="2 3" key="1">
    <citation type="journal article" date="2012" name="Proc. Natl. Acad. Sci. U.S.A.">
        <title>Comparative genomics of Ceriporiopsis subvermispora and Phanerochaete chrysosporium provide insight into selective ligninolysis.</title>
        <authorList>
            <person name="Fernandez-Fueyo E."/>
            <person name="Ruiz-Duenas F.J."/>
            <person name="Ferreira P."/>
            <person name="Floudas D."/>
            <person name="Hibbett D.S."/>
            <person name="Canessa P."/>
            <person name="Larrondo L.F."/>
            <person name="James T.Y."/>
            <person name="Seelenfreund D."/>
            <person name="Lobos S."/>
            <person name="Polanco R."/>
            <person name="Tello M."/>
            <person name="Honda Y."/>
            <person name="Watanabe T."/>
            <person name="Watanabe T."/>
            <person name="Ryu J.S."/>
            <person name="Kubicek C.P."/>
            <person name="Schmoll M."/>
            <person name="Gaskell J."/>
            <person name="Hammel K.E."/>
            <person name="St John F.J."/>
            <person name="Vanden Wymelenberg A."/>
            <person name="Sabat G."/>
            <person name="Splinter BonDurant S."/>
            <person name="Syed K."/>
            <person name="Yadav J.S."/>
            <person name="Doddapaneni H."/>
            <person name="Subramanian V."/>
            <person name="Lavin J.L."/>
            <person name="Oguiza J.A."/>
            <person name="Perez G."/>
            <person name="Pisabarro A.G."/>
            <person name="Ramirez L."/>
            <person name="Santoyo F."/>
            <person name="Master E."/>
            <person name="Coutinho P.M."/>
            <person name="Henrissat B."/>
            <person name="Lombard V."/>
            <person name="Magnuson J.K."/>
            <person name="Kuees U."/>
            <person name="Hori C."/>
            <person name="Igarashi K."/>
            <person name="Samejima M."/>
            <person name="Held B.W."/>
            <person name="Barry K.W."/>
            <person name="LaButti K.M."/>
            <person name="Lapidus A."/>
            <person name="Lindquist E.A."/>
            <person name="Lucas S.M."/>
            <person name="Riley R."/>
            <person name="Salamov A.A."/>
            <person name="Hoffmeister D."/>
            <person name="Schwenk D."/>
            <person name="Hadar Y."/>
            <person name="Yarden O."/>
            <person name="de Vries R.P."/>
            <person name="Wiebenga A."/>
            <person name="Stenlid J."/>
            <person name="Eastwood D."/>
            <person name="Grigoriev I.V."/>
            <person name="Berka R.M."/>
            <person name="Blanchette R.A."/>
            <person name="Kersten P."/>
            <person name="Martinez A.T."/>
            <person name="Vicuna R."/>
            <person name="Cullen D."/>
        </authorList>
    </citation>
    <scope>NUCLEOTIDE SEQUENCE [LARGE SCALE GENOMIC DNA]</scope>
    <source>
        <strain evidence="2 3">B</strain>
    </source>
</reference>
<keyword evidence="3" id="KW-1185">Reference proteome</keyword>
<evidence type="ECO:0000313" key="2">
    <source>
        <dbReference type="EMBL" id="EMD35750.1"/>
    </source>
</evidence>
<feature type="compositionally biased region" description="Basic and acidic residues" evidence="1">
    <location>
        <begin position="301"/>
        <end position="329"/>
    </location>
</feature>
<dbReference type="OrthoDB" id="10645895at2759"/>
<feature type="compositionally biased region" description="Basic and acidic residues" evidence="1">
    <location>
        <begin position="102"/>
        <end position="111"/>
    </location>
</feature>
<feature type="compositionally biased region" description="Polar residues" evidence="1">
    <location>
        <begin position="490"/>
        <end position="513"/>
    </location>
</feature>
<dbReference type="EMBL" id="KB445799">
    <property type="protein sequence ID" value="EMD35750.1"/>
    <property type="molecule type" value="Genomic_DNA"/>
</dbReference>
<feature type="compositionally biased region" description="Low complexity" evidence="1">
    <location>
        <begin position="190"/>
        <end position="200"/>
    </location>
</feature>
<name>M2QUJ5_CERS8</name>
<feature type="compositionally biased region" description="Acidic residues" evidence="1">
    <location>
        <begin position="335"/>
        <end position="350"/>
    </location>
</feature>
<accession>M2QUJ5</accession>
<dbReference type="HOGENOM" id="CLU_483106_0_0_1"/>
<dbReference type="AlphaFoldDB" id="M2QUJ5"/>
<sequence>MSDNCQRANNESPRSMIWGFFTSLGNMLWSRQDQETTDATLVAEVETPLLQERNSGDESTVAATQREARADGSNTDGPQVQRSTGTGLRSDETESEVTTPSSHEERGHDRGSQVGSSPDQDRHGDSELAQESSAVGPFSTASQVVVHEGLRSPRATTLDVGGTTIARLSAPRADSPPSQQELRRRRSSARRVPLASRRASTSPQLVAASSREGQAQPPIDEGPTPGPSHNGAVMLRRGRPLRRQGAFVEDSHPDIYWNSAWGARPETTPEALFGRGEHYSDEDSDSSDASDDSESDMGEPIFERIVDTSRLRREHSDWEAGIERPERQENMTFMSDDEVDVDPEMMDEEWAAAVPPRLRIRPGRKPTRMPSETSVMSPKAKGKRRREQSDEGDDDNDADHCASPSRSPKKRQRNDTKTASSSSQQKGKGKRKRDDIEDDNGDRDPSSSLPAARRLRRSQSLSYEGSNHTPAPAPRDTQENAPEPMPPNPVNSSDPTLTGGSQQSNASDANTLASTSSTRGPFSSSGVSDATSSRASPKKGSRRGTVEKTVRGSPKRSTRITHAR</sequence>
<feature type="compositionally biased region" description="Low complexity" evidence="1">
    <location>
        <begin position="446"/>
        <end position="462"/>
    </location>
</feature>
<evidence type="ECO:0000313" key="3">
    <source>
        <dbReference type="Proteomes" id="UP000016930"/>
    </source>
</evidence>
<feature type="compositionally biased region" description="Polar residues" evidence="1">
    <location>
        <begin position="72"/>
        <end position="87"/>
    </location>
</feature>
<proteinExistence type="predicted"/>
<organism evidence="2 3">
    <name type="scientific">Ceriporiopsis subvermispora (strain B)</name>
    <name type="common">White-rot fungus</name>
    <name type="synonym">Gelatoporia subvermispora</name>
    <dbReference type="NCBI Taxonomy" id="914234"/>
    <lineage>
        <taxon>Eukaryota</taxon>
        <taxon>Fungi</taxon>
        <taxon>Dikarya</taxon>
        <taxon>Basidiomycota</taxon>
        <taxon>Agaricomycotina</taxon>
        <taxon>Agaricomycetes</taxon>
        <taxon>Polyporales</taxon>
        <taxon>Gelatoporiaceae</taxon>
        <taxon>Gelatoporia</taxon>
    </lineage>
</organism>